<protein>
    <recommendedName>
        <fullName evidence="5">MARVEL domain-containing protein</fullName>
    </recommendedName>
</protein>
<accession>A0AAW1PE60</accession>
<dbReference type="EMBL" id="JALJOQ010000026">
    <property type="protein sequence ID" value="KAK9808135.1"/>
    <property type="molecule type" value="Genomic_DNA"/>
</dbReference>
<keyword evidence="4" id="KW-1185">Reference proteome</keyword>
<keyword evidence="2" id="KW-0472">Membrane</keyword>
<evidence type="ECO:0000313" key="4">
    <source>
        <dbReference type="Proteomes" id="UP001465755"/>
    </source>
</evidence>
<dbReference type="Proteomes" id="UP001465755">
    <property type="component" value="Unassembled WGS sequence"/>
</dbReference>
<evidence type="ECO:0000313" key="3">
    <source>
        <dbReference type="EMBL" id="KAK9808135.1"/>
    </source>
</evidence>
<keyword evidence="2" id="KW-0812">Transmembrane</keyword>
<keyword evidence="2" id="KW-1133">Transmembrane helix</keyword>
<evidence type="ECO:0000256" key="1">
    <source>
        <dbReference type="SAM" id="MobiDB-lite"/>
    </source>
</evidence>
<organism evidence="3 4">
    <name type="scientific">Symbiochloris irregularis</name>
    <dbReference type="NCBI Taxonomy" id="706552"/>
    <lineage>
        <taxon>Eukaryota</taxon>
        <taxon>Viridiplantae</taxon>
        <taxon>Chlorophyta</taxon>
        <taxon>core chlorophytes</taxon>
        <taxon>Trebouxiophyceae</taxon>
        <taxon>Trebouxiales</taxon>
        <taxon>Trebouxiaceae</taxon>
        <taxon>Symbiochloris</taxon>
    </lineage>
</organism>
<feature type="transmembrane region" description="Helical" evidence="2">
    <location>
        <begin position="118"/>
        <end position="145"/>
    </location>
</feature>
<gene>
    <name evidence="3" type="ORF">WJX73_000430</name>
</gene>
<comment type="caution">
    <text evidence="3">The sequence shown here is derived from an EMBL/GenBank/DDBJ whole genome shotgun (WGS) entry which is preliminary data.</text>
</comment>
<feature type="region of interest" description="Disordered" evidence="1">
    <location>
        <begin position="1"/>
        <end position="26"/>
    </location>
</feature>
<feature type="transmembrane region" description="Helical" evidence="2">
    <location>
        <begin position="78"/>
        <end position="106"/>
    </location>
</feature>
<proteinExistence type="predicted"/>
<sequence length="232" mass="24735">MSSTTTVDDPALSSGAMGPGKRGANRQRLQGKGKVFLYALTLFLLMAAIAMAVAPVSGYKKEPTRVPQYILVKDVQHAGLVVTGFTVAFLLLSALIGVFYLLIIICSAVTRRPSPPGLSITAVVVGFFNCAWSIACYIVLAVGVAKETRQELDGASFVSWPDWCFFLAFFSGVFWLIIAGLAKTAVLRRSRSANRHFRNSDPHMVSNMAYNGDHGGVANGSTGATPTTPATV</sequence>
<feature type="transmembrane region" description="Helical" evidence="2">
    <location>
        <begin position="35"/>
        <end position="58"/>
    </location>
</feature>
<feature type="transmembrane region" description="Helical" evidence="2">
    <location>
        <begin position="165"/>
        <end position="186"/>
    </location>
</feature>
<dbReference type="AlphaFoldDB" id="A0AAW1PE60"/>
<evidence type="ECO:0000256" key="2">
    <source>
        <dbReference type="SAM" id="Phobius"/>
    </source>
</evidence>
<evidence type="ECO:0008006" key="5">
    <source>
        <dbReference type="Google" id="ProtNLM"/>
    </source>
</evidence>
<name>A0AAW1PE60_9CHLO</name>
<reference evidence="3 4" key="1">
    <citation type="journal article" date="2024" name="Nat. Commun.">
        <title>Phylogenomics reveals the evolutionary origins of lichenization in chlorophyte algae.</title>
        <authorList>
            <person name="Puginier C."/>
            <person name="Libourel C."/>
            <person name="Otte J."/>
            <person name="Skaloud P."/>
            <person name="Haon M."/>
            <person name="Grisel S."/>
            <person name="Petersen M."/>
            <person name="Berrin J.G."/>
            <person name="Delaux P.M."/>
            <person name="Dal Grande F."/>
            <person name="Keller J."/>
        </authorList>
    </citation>
    <scope>NUCLEOTIDE SEQUENCE [LARGE SCALE GENOMIC DNA]</scope>
    <source>
        <strain evidence="3 4">SAG 2036</strain>
    </source>
</reference>